<keyword evidence="1" id="KW-0808">Transferase</keyword>
<comment type="caution">
    <text evidence="1">The sequence shown here is derived from an EMBL/GenBank/DDBJ whole genome shotgun (WGS) entry which is preliminary data.</text>
</comment>
<gene>
    <name evidence="1" type="ORF">DW948_02060</name>
</gene>
<dbReference type="EMBL" id="QSFB01000002">
    <property type="protein sequence ID" value="RHA16130.1"/>
    <property type="molecule type" value="Genomic_DNA"/>
</dbReference>
<dbReference type="SUPFAM" id="SSF53756">
    <property type="entry name" value="UDP-Glycosyltransferase/glycogen phosphorylase"/>
    <property type="match status" value="1"/>
</dbReference>
<evidence type="ECO:0000313" key="1">
    <source>
        <dbReference type="EMBL" id="RHA16130.1"/>
    </source>
</evidence>
<name>A0A413R3X1_9FIRM</name>
<accession>A0A413R3X1</accession>
<dbReference type="AlphaFoldDB" id="A0A413R3X1"/>
<proteinExistence type="predicted"/>
<dbReference type="RefSeq" id="WP_118342141.1">
    <property type="nucleotide sequence ID" value="NZ_DAWDDN010000003.1"/>
</dbReference>
<protein>
    <submittedName>
        <fullName evidence="1">Glycosyltransferase family 1 protein</fullName>
    </submittedName>
</protein>
<dbReference type="Proteomes" id="UP000286341">
    <property type="component" value="Unassembled WGS sequence"/>
</dbReference>
<organism evidence="1 2">
    <name type="scientific">Agathobacter rectalis</name>
    <dbReference type="NCBI Taxonomy" id="39491"/>
    <lineage>
        <taxon>Bacteria</taxon>
        <taxon>Bacillati</taxon>
        <taxon>Bacillota</taxon>
        <taxon>Clostridia</taxon>
        <taxon>Lachnospirales</taxon>
        <taxon>Lachnospiraceae</taxon>
        <taxon>Agathobacter</taxon>
    </lineage>
</organism>
<dbReference type="GO" id="GO:0016740">
    <property type="term" value="F:transferase activity"/>
    <property type="evidence" value="ECO:0007669"/>
    <property type="project" value="UniProtKB-KW"/>
</dbReference>
<dbReference type="Gene3D" id="3.40.50.2000">
    <property type="entry name" value="Glycogen Phosphorylase B"/>
    <property type="match status" value="1"/>
</dbReference>
<sequence length="398" mass="47014">MYQIKDTDTFYRTDPWNKPYDVRVSWLKEAKAKGRHTVAYLYPVFDSSTFRYRGYNVVETLEYSSRWTGSYFELKDIKKLIDDLNSVDVLVLIRCAWDFDIERLIQKAKEKGIKICYDVDDLIYHSRYMPYIINALGLQKSVWNYWFGLTVRNGKVLEMCDVTITTNDFLAKYLSADYPDKKCYVLKNYLNWIQEEASEEYFRQKIRQNTKDEFIIGYFSGSPTHVKDLVSVLPEIEEFMKEHSEVILEIVGYMDLPEKYDYLRKRKKIRFVPFQTFVGLQREQAKVDINIVPLVNNEFSNCKSELKYFETAIVGTPTCATPSFTYSSAIENGENGYLCEKGEWLRAFEKLYKQKNDVGFKQRIHDIALKDYAGINQLDYLEKMLESMLELKYTQGEC</sequence>
<reference evidence="1 2" key="1">
    <citation type="submission" date="2018-08" db="EMBL/GenBank/DDBJ databases">
        <title>A genome reference for cultivated species of the human gut microbiota.</title>
        <authorList>
            <person name="Zou Y."/>
            <person name="Xue W."/>
            <person name="Luo G."/>
        </authorList>
    </citation>
    <scope>NUCLEOTIDE SEQUENCE [LARGE SCALE GENOMIC DNA]</scope>
    <source>
        <strain evidence="1 2">AM44-1AT</strain>
    </source>
</reference>
<evidence type="ECO:0000313" key="2">
    <source>
        <dbReference type="Proteomes" id="UP000286341"/>
    </source>
</evidence>
<dbReference type="Pfam" id="PF13692">
    <property type="entry name" value="Glyco_trans_1_4"/>
    <property type="match status" value="1"/>
</dbReference>